<reference evidence="1 2" key="1">
    <citation type="submission" date="2016-10" db="EMBL/GenBank/DDBJ databases">
        <authorList>
            <person name="de Groot N.N."/>
        </authorList>
    </citation>
    <scope>NUCLEOTIDE SEQUENCE [LARGE SCALE GENOMIC DNA]</scope>
    <source>
        <strain evidence="1 2">EP1-55-1</strain>
    </source>
</reference>
<gene>
    <name evidence="1" type="ORF">SAMN05216234_11225</name>
</gene>
<dbReference type="EMBL" id="FOXB01000012">
    <property type="protein sequence ID" value="SFP25410.1"/>
    <property type="molecule type" value="Genomic_DNA"/>
</dbReference>
<dbReference type="Proteomes" id="UP000199227">
    <property type="component" value="Unassembled WGS sequence"/>
</dbReference>
<evidence type="ECO:0000313" key="1">
    <source>
        <dbReference type="EMBL" id="SFP25410.1"/>
    </source>
</evidence>
<evidence type="ECO:0000313" key="2">
    <source>
        <dbReference type="Proteomes" id="UP000199227"/>
    </source>
</evidence>
<dbReference type="AlphaFoldDB" id="A0A1I5NUU6"/>
<dbReference type="RefSeq" id="WP_092911976.1">
    <property type="nucleotide sequence ID" value="NZ_FOXB01000012.1"/>
</dbReference>
<organism evidence="1 2">
    <name type="scientific">Hydrogenimonas thermophila</name>
    <dbReference type="NCBI Taxonomy" id="223786"/>
    <lineage>
        <taxon>Bacteria</taxon>
        <taxon>Pseudomonadati</taxon>
        <taxon>Campylobacterota</taxon>
        <taxon>Epsilonproteobacteria</taxon>
        <taxon>Campylobacterales</taxon>
        <taxon>Hydrogenimonadaceae</taxon>
        <taxon>Hydrogenimonas</taxon>
    </lineage>
</organism>
<name>A0A1I5NUU6_9BACT</name>
<protein>
    <submittedName>
        <fullName evidence="1">Uncharacterized protein</fullName>
    </submittedName>
</protein>
<sequence length="89" mass="10195">MTLTIQNETIDLDNVSQLYPAAIIKYADGTVTPISLEWFDKMANQDVNLLHYAICIHYKEEAKPPSFFTYENRKKLEEGIADIAKQIDS</sequence>
<dbReference type="OrthoDB" id="5373063at2"/>
<accession>A0A1I5NUU6</accession>
<proteinExistence type="predicted"/>
<keyword evidence="2" id="KW-1185">Reference proteome</keyword>